<keyword evidence="3" id="KW-1185">Reference proteome</keyword>
<accession>A0ABN0G8W2</accession>
<feature type="region of interest" description="Disordered" evidence="1">
    <location>
        <begin position="1"/>
        <end position="24"/>
    </location>
</feature>
<feature type="compositionally biased region" description="Basic residues" evidence="1">
    <location>
        <begin position="10"/>
        <end position="24"/>
    </location>
</feature>
<organism evidence="2 3">
    <name type="scientific">Burkholderia humptydooensis MSMB43</name>
    <dbReference type="NCBI Taxonomy" id="441157"/>
    <lineage>
        <taxon>Bacteria</taxon>
        <taxon>Pseudomonadati</taxon>
        <taxon>Pseudomonadota</taxon>
        <taxon>Betaproteobacteria</taxon>
        <taxon>Burkholderiales</taxon>
        <taxon>Burkholderiaceae</taxon>
        <taxon>Burkholderia</taxon>
        <taxon>pseudomallei group</taxon>
    </lineage>
</organism>
<protein>
    <submittedName>
        <fullName evidence="2">Uncharacterized protein</fullName>
    </submittedName>
</protein>
<dbReference type="RefSeq" id="WP_006025633.1">
    <property type="nucleotide sequence ID" value="NZ_ABBM01000467.1"/>
</dbReference>
<evidence type="ECO:0000256" key="1">
    <source>
        <dbReference type="SAM" id="MobiDB-lite"/>
    </source>
</evidence>
<gene>
    <name evidence="2" type="ORF">A33K_14636</name>
</gene>
<proteinExistence type="predicted"/>
<name>A0ABN0G8W2_9BURK</name>
<dbReference type="EMBL" id="JH692062">
    <property type="protein sequence ID" value="EIP88538.1"/>
    <property type="molecule type" value="Genomic_DNA"/>
</dbReference>
<sequence>MPTVGYRQNHSLRRRTRAARNAARHRKPIEHTFSYAFISMRASAFVRQKIFGQSGRDA</sequence>
<evidence type="ECO:0000313" key="2">
    <source>
        <dbReference type="EMBL" id="EIP88538.1"/>
    </source>
</evidence>
<dbReference type="Proteomes" id="UP000004682">
    <property type="component" value="Unassembled WGS sequence"/>
</dbReference>
<reference evidence="3" key="1">
    <citation type="journal article" date="2012" name="J. Bacteriol.">
        <title>Revised Genome Sequence of Burkholderia thailandensis MSMB43 with Improved Annotation.</title>
        <authorList>
            <person name="Zhuo Y."/>
            <person name="Liu L."/>
            <person name="Wang Q."/>
            <person name="Liu X."/>
            <person name="Ren B."/>
            <person name="Liu M."/>
            <person name="Ni P."/>
            <person name="Cheng Y.Q."/>
            <person name="Zhang L."/>
        </authorList>
    </citation>
    <scope>NUCLEOTIDE SEQUENCE [LARGE SCALE GENOMIC DNA]</scope>
    <source>
        <strain evidence="3">MSMB43</strain>
    </source>
</reference>
<evidence type="ECO:0000313" key="3">
    <source>
        <dbReference type="Proteomes" id="UP000004682"/>
    </source>
</evidence>